<evidence type="ECO:0000313" key="2">
    <source>
        <dbReference type="Proteomes" id="UP001054837"/>
    </source>
</evidence>
<keyword evidence="2" id="KW-1185">Reference proteome</keyword>
<proteinExistence type="predicted"/>
<reference evidence="1 2" key="1">
    <citation type="submission" date="2021-06" db="EMBL/GenBank/DDBJ databases">
        <title>Caerostris darwini draft genome.</title>
        <authorList>
            <person name="Kono N."/>
            <person name="Arakawa K."/>
        </authorList>
    </citation>
    <scope>NUCLEOTIDE SEQUENCE [LARGE SCALE GENOMIC DNA]</scope>
</reference>
<sequence length="103" mass="11895">MICNSINDFRQPDCFDVDCIRFYNCRPHIISDGSVRNVLCQRIHLLSPLAYEMCMLPVGPELGNYCQLSMILGKKMRTIFYSRNSDLRFNGFESSFSSESSSY</sequence>
<dbReference type="AlphaFoldDB" id="A0AAV4TV72"/>
<gene>
    <name evidence="1" type="ORF">CDAR_121</name>
</gene>
<dbReference type="EMBL" id="BPLQ01010163">
    <property type="protein sequence ID" value="GIY48872.1"/>
    <property type="molecule type" value="Genomic_DNA"/>
</dbReference>
<protein>
    <submittedName>
        <fullName evidence="1">Uncharacterized protein</fullName>
    </submittedName>
</protein>
<evidence type="ECO:0000313" key="1">
    <source>
        <dbReference type="EMBL" id="GIY48872.1"/>
    </source>
</evidence>
<accession>A0AAV4TV72</accession>
<organism evidence="1 2">
    <name type="scientific">Caerostris darwini</name>
    <dbReference type="NCBI Taxonomy" id="1538125"/>
    <lineage>
        <taxon>Eukaryota</taxon>
        <taxon>Metazoa</taxon>
        <taxon>Ecdysozoa</taxon>
        <taxon>Arthropoda</taxon>
        <taxon>Chelicerata</taxon>
        <taxon>Arachnida</taxon>
        <taxon>Araneae</taxon>
        <taxon>Araneomorphae</taxon>
        <taxon>Entelegynae</taxon>
        <taxon>Araneoidea</taxon>
        <taxon>Araneidae</taxon>
        <taxon>Caerostris</taxon>
    </lineage>
</organism>
<dbReference type="Proteomes" id="UP001054837">
    <property type="component" value="Unassembled WGS sequence"/>
</dbReference>
<comment type="caution">
    <text evidence="1">The sequence shown here is derived from an EMBL/GenBank/DDBJ whole genome shotgun (WGS) entry which is preliminary data.</text>
</comment>
<name>A0AAV4TV72_9ARAC</name>